<evidence type="ECO:0000313" key="2">
    <source>
        <dbReference type="EMBL" id="KAA8917673.1"/>
    </source>
</evidence>
<dbReference type="EMBL" id="SWFS01000017">
    <property type="protein sequence ID" value="KAA8917673.1"/>
    <property type="molecule type" value="Genomic_DNA"/>
</dbReference>
<feature type="compositionally biased region" description="Low complexity" evidence="1">
    <location>
        <begin position="17"/>
        <end position="38"/>
    </location>
</feature>
<dbReference type="AlphaFoldDB" id="A0A642VE72"/>
<dbReference type="VEuPathDB" id="FungiDB:TRICI_000170"/>
<dbReference type="OrthoDB" id="4096835at2759"/>
<protein>
    <submittedName>
        <fullName evidence="2">Uncharacterized protein</fullName>
    </submittedName>
</protein>
<proteinExistence type="predicted"/>
<sequence>MSKNEITRSEPQAIPGAQSQQHHQAQPSAAVPQQQQQQPRRGSFFDWAFGSPTNTAAGAQPKRKPRAMSQTISHDEALNLSRAGSLSNGNGSSMKEIANQMNANASAAQQPQNAQPPPPQQRRARKNSYEGMGLVAAYSGGPSSF</sequence>
<reference evidence="2" key="1">
    <citation type="journal article" date="2019" name="G3 (Bethesda)">
        <title>Genome Assemblies of Two Rare Opportunistic Yeast Pathogens: Diutina rugosa (syn. Candida rugosa) and Trichomonascus ciferrii (syn. Candida ciferrii).</title>
        <authorList>
            <person name="Mixao V."/>
            <person name="Saus E."/>
            <person name="Hansen A.P."/>
            <person name="Lass-Florl C."/>
            <person name="Gabaldon T."/>
        </authorList>
    </citation>
    <scope>NUCLEOTIDE SEQUENCE</scope>
    <source>
        <strain evidence="2">CBS 4856</strain>
    </source>
</reference>
<feature type="compositionally biased region" description="Polar residues" evidence="1">
    <location>
        <begin position="82"/>
        <end position="93"/>
    </location>
</feature>
<comment type="caution">
    <text evidence="2">The sequence shown here is derived from an EMBL/GenBank/DDBJ whole genome shotgun (WGS) entry which is preliminary data.</text>
</comment>
<feature type="region of interest" description="Disordered" evidence="1">
    <location>
        <begin position="1"/>
        <end position="145"/>
    </location>
</feature>
<organism evidence="2 3">
    <name type="scientific">Trichomonascus ciferrii</name>
    <dbReference type="NCBI Taxonomy" id="44093"/>
    <lineage>
        <taxon>Eukaryota</taxon>
        <taxon>Fungi</taxon>
        <taxon>Dikarya</taxon>
        <taxon>Ascomycota</taxon>
        <taxon>Saccharomycotina</taxon>
        <taxon>Dipodascomycetes</taxon>
        <taxon>Dipodascales</taxon>
        <taxon>Trichomonascaceae</taxon>
        <taxon>Trichomonascus</taxon>
        <taxon>Trichomonascus ciferrii complex</taxon>
    </lineage>
</organism>
<name>A0A642VE72_9ASCO</name>
<evidence type="ECO:0000313" key="3">
    <source>
        <dbReference type="Proteomes" id="UP000761534"/>
    </source>
</evidence>
<dbReference type="Proteomes" id="UP000761534">
    <property type="component" value="Unassembled WGS sequence"/>
</dbReference>
<keyword evidence="3" id="KW-1185">Reference proteome</keyword>
<accession>A0A642VE72</accession>
<evidence type="ECO:0000256" key="1">
    <source>
        <dbReference type="SAM" id="MobiDB-lite"/>
    </source>
</evidence>
<gene>
    <name evidence="2" type="ORF">TRICI_000170</name>
</gene>
<feature type="compositionally biased region" description="Low complexity" evidence="1">
    <location>
        <begin position="98"/>
        <end position="113"/>
    </location>
</feature>